<dbReference type="Proteomes" id="UP000297245">
    <property type="component" value="Unassembled WGS sequence"/>
</dbReference>
<sequence length="183" mass="20180">MSSSLSPAWSSTIQRLLAPVFPTPVSCDKRPAFSNDSSTAEVKALGTPKVPRSYPFPASTFWRASLAKHVVNDLRLFSIHPRPELSDLAQQDRCEGGRREHPLLSPDTIHSSKGTFELQRRRFIRMNEMGIGHSSNRAVVLRARDVTSADMGLGRDALEVKVLVPSFEAAYLVAGIVWVVALI</sequence>
<gene>
    <name evidence="1" type="ORF">K435DRAFT_963846</name>
</gene>
<reference evidence="1 2" key="1">
    <citation type="journal article" date="2019" name="Nat. Ecol. Evol.">
        <title>Megaphylogeny resolves global patterns of mushroom evolution.</title>
        <authorList>
            <person name="Varga T."/>
            <person name="Krizsan K."/>
            <person name="Foldi C."/>
            <person name="Dima B."/>
            <person name="Sanchez-Garcia M."/>
            <person name="Sanchez-Ramirez S."/>
            <person name="Szollosi G.J."/>
            <person name="Szarkandi J.G."/>
            <person name="Papp V."/>
            <person name="Albert L."/>
            <person name="Andreopoulos W."/>
            <person name="Angelini C."/>
            <person name="Antonin V."/>
            <person name="Barry K.W."/>
            <person name="Bougher N.L."/>
            <person name="Buchanan P."/>
            <person name="Buyck B."/>
            <person name="Bense V."/>
            <person name="Catcheside P."/>
            <person name="Chovatia M."/>
            <person name="Cooper J."/>
            <person name="Damon W."/>
            <person name="Desjardin D."/>
            <person name="Finy P."/>
            <person name="Geml J."/>
            <person name="Haridas S."/>
            <person name="Hughes K."/>
            <person name="Justo A."/>
            <person name="Karasinski D."/>
            <person name="Kautmanova I."/>
            <person name="Kiss B."/>
            <person name="Kocsube S."/>
            <person name="Kotiranta H."/>
            <person name="LaButti K.M."/>
            <person name="Lechner B.E."/>
            <person name="Liimatainen K."/>
            <person name="Lipzen A."/>
            <person name="Lukacs Z."/>
            <person name="Mihaltcheva S."/>
            <person name="Morgado L.N."/>
            <person name="Niskanen T."/>
            <person name="Noordeloos M.E."/>
            <person name="Ohm R.A."/>
            <person name="Ortiz-Santana B."/>
            <person name="Ovrebo C."/>
            <person name="Racz N."/>
            <person name="Riley R."/>
            <person name="Savchenko A."/>
            <person name="Shiryaev A."/>
            <person name="Soop K."/>
            <person name="Spirin V."/>
            <person name="Szebenyi C."/>
            <person name="Tomsovsky M."/>
            <person name="Tulloss R.E."/>
            <person name="Uehling J."/>
            <person name="Grigoriev I.V."/>
            <person name="Vagvolgyi C."/>
            <person name="Papp T."/>
            <person name="Martin F.M."/>
            <person name="Miettinen O."/>
            <person name="Hibbett D.S."/>
            <person name="Nagy L.G."/>
        </authorList>
    </citation>
    <scope>NUCLEOTIDE SEQUENCE [LARGE SCALE GENOMIC DNA]</scope>
    <source>
        <strain evidence="1 2">CBS 962.96</strain>
    </source>
</reference>
<evidence type="ECO:0000313" key="1">
    <source>
        <dbReference type="EMBL" id="THV00762.1"/>
    </source>
</evidence>
<organism evidence="1 2">
    <name type="scientific">Dendrothele bispora (strain CBS 962.96)</name>
    <dbReference type="NCBI Taxonomy" id="1314807"/>
    <lineage>
        <taxon>Eukaryota</taxon>
        <taxon>Fungi</taxon>
        <taxon>Dikarya</taxon>
        <taxon>Basidiomycota</taxon>
        <taxon>Agaricomycotina</taxon>
        <taxon>Agaricomycetes</taxon>
        <taxon>Agaricomycetidae</taxon>
        <taxon>Agaricales</taxon>
        <taxon>Agaricales incertae sedis</taxon>
        <taxon>Dendrothele</taxon>
    </lineage>
</organism>
<evidence type="ECO:0000313" key="2">
    <source>
        <dbReference type="Proteomes" id="UP000297245"/>
    </source>
</evidence>
<keyword evidence="2" id="KW-1185">Reference proteome</keyword>
<accession>A0A4S8MEG6</accession>
<name>A0A4S8MEG6_DENBC</name>
<dbReference type="AlphaFoldDB" id="A0A4S8MEG6"/>
<dbReference type="EMBL" id="ML179099">
    <property type="protein sequence ID" value="THV00762.1"/>
    <property type="molecule type" value="Genomic_DNA"/>
</dbReference>
<protein>
    <submittedName>
        <fullName evidence="1">Uncharacterized protein</fullName>
    </submittedName>
</protein>
<proteinExistence type="predicted"/>